<proteinExistence type="predicted"/>
<feature type="region of interest" description="Disordered" evidence="2">
    <location>
        <begin position="388"/>
        <end position="446"/>
    </location>
</feature>
<feature type="compositionally biased region" description="Low complexity" evidence="2">
    <location>
        <begin position="597"/>
        <end position="618"/>
    </location>
</feature>
<evidence type="ECO:0000256" key="2">
    <source>
        <dbReference type="SAM" id="MobiDB-lite"/>
    </source>
</evidence>
<dbReference type="PANTHER" id="PTHR23347:SF6">
    <property type="entry name" value="FI17904P1"/>
    <property type="match status" value="1"/>
</dbReference>
<sequence>MTDLELLTNVRPPFFLRRPHTHDLRRRDLASLVQELGLNDSVDDLLIQLGAGSSGRISCPEFLSRRSKLYPWTDLVDTTDRRSDEGVVSQENSLEKRRHNIGADELLRRKWNEITSPDGKFRSLSAANPQDRRLDLDSLTNSIHMSALGSLQREIESLSRRLQEVELERDNLKRSMINNGTRSSSTTLDDNLQDDSTLSNDELELQCQRYEERMVELHSVIAELTRKLQSQEDDVIREESEFEDTQSIVTDSCAEDDECNDGEDEDYNSLAFERDLERNALFRHNRNPGGGGVSRNSRIYGSSSSDSFSAERAEYEAEISRLHEKIKESQEESQKLTDELCERERHLVEQQLVIDQLQLERDAFKRQVDDIKTTVEYQEARMDRRSAHALGASTGSPLHSTSSGRSSSERRSLRRKRHDKHAAISGVLSGPSTRESTPMSSCSREPLRNTNKAITANPDENQVRELKMELERATSKMEHLRSQNEVLTLTLEDSKSLTDRLTVLLGKYESNAGALQLGLNYCDHMVESYDVLVALLETEADILGCQDPEKKRQARNNRKSAEIVARHLVSRVDKSLNRSDSGIQTSHHLDSSLPWEDSSGYSQTTSSTSTTSSCLMGMGSSGGGGGGDDFGKSDESRLRDHISSLKSIRASIQNSIVELEPLHHDPDLPLLTTSSSGTSTRRTLKESKSHVDLEHAVLQQELMASREEKADLRAKVYLLEKEKTNMDLIMADRISIEQMLRTHIQHLQEELAQVERGFQGSAHLMSDKSTRESQLKQRVESLLATLDKISKNGELRQKQSQDLMDDLKRANSTLTEALDKNKKKYLSKLRRMEQQMVSVMTEKSEKSSTRRCPSASTVTASVKSSIPTPIQKSQ</sequence>
<evidence type="ECO:0000256" key="1">
    <source>
        <dbReference type="SAM" id="Coils"/>
    </source>
</evidence>
<reference evidence="4 5" key="1">
    <citation type="journal article" date="2018" name="Nat. Ecol. Evol.">
        <title>Genomic signatures of mitonuclear coevolution across populations of Tigriopus californicus.</title>
        <authorList>
            <person name="Barreto F.S."/>
            <person name="Watson E.T."/>
            <person name="Lima T.G."/>
            <person name="Willett C.S."/>
            <person name="Edmands S."/>
            <person name="Li W."/>
            <person name="Burton R.S."/>
        </authorList>
    </citation>
    <scope>NUCLEOTIDE SEQUENCE [LARGE SCALE GENOMIC DNA]</scope>
    <source>
        <strain evidence="4 5">San Diego</strain>
    </source>
</reference>
<evidence type="ECO:0000313" key="5">
    <source>
        <dbReference type="Proteomes" id="UP000318571"/>
    </source>
</evidence>
<keyword evidence="1" id="KW-0175">Coiled coil</keyword>
<dbReference type="AlphaFoldDB" id="A0A553NVB7"/>
<gene>
    <name evidence="4" type="ORF">TCAL_03782</name>
</gene>
<protein>
    <recommendedName>
        <fullName evidence="3">Harmonin-binding protein USHBP1 PDZ-binding domain-containing protein</fullName>
    </recommendedName>
</protein>
<feature type="compositionally biased region" description="Polar residues" evidence="2">
    <location>
        <begin position="430"/>
        <end position="446"/>
    </location>
</feature>
<dbReference type="Proteomes" id="UP000318571">
    <property type="component" value="Chromosome 1"/>
</dbReference>
<accession>A0A553NVB7</accession>
<dbReference type="EMBL" id="VCGU01000010">
    <property type="protein sequence ID" value="TRY69370.1"/>
    <property type="molecule type" value="Genomic_DNA"/>
</dbReference>
<feature type="region of interest" description="Disordered" evidence="2">
    <location>
        <begin position="668"/>
        <end position="688"/>
    </location>
</feature>
<feature type="region of interest" description="Disordered" evidence="2">
    <location>
        <begin position="840"/>
        <end position="874"/>
    </location>
</feature>
<feature type="compositionally biased region" description="Low complexity" evidence="2">
    <location>
        <begin position="668"/>
        <end position="681"/>
    </location>
</feature>
<feature type="coiled-coil region" evidence="1">
    <location>
        <begin position="695"/>
        <end position="722"/>
    </location>
</feature>
<evidence type="ECO:0000313" key="4">
    <source>
        <dbReference type="EMBL" id="TRY69370.1"/>
    </source>
</evidence>
<evidence type="ECO:0000259" key="3">
    <source>
        <dbReference type="Pfam" id="PF10506"/>
    </source>
</evidence>
<dbReference type="PANTHER" id="PTHR23347">
    <property type="entry name" value="COLORECTAL MUTANT CANCER PROTEIN MCC PROTEIN -RELATED"/>
    <property type="match status" value="1"/>
</dbReference>
<feature type="compositionally biased region" description="Low complexity" evidence="2">
    <location>
        <begin position="854"/>
        <end position="865"/>
    </location>
</feature>
<dbReference type="OMA" id="EESRGQC"/>
<feature type="region of interest" description="Disordered" evidence="2">
    <location>
        <begin position="283"/>
        <end position="311"/>
    </location>
</feature>
<feature type="compositionally biased region" description="Low complexity" evidence="2">
    <location>
        <begin position="294"/>
        <end position="308"/>
    </location>
</feature>
<dbReference type="InterPro" id="IPR040171">
    <property type="entry name" value="USBP1-like"/>
</dbReference>
<feature type="coiled-coil region" evidence="1">
    <location>
        <begin position="463"/>
        <end position="490"/>
    </location>
</feature>
<dbReference type="STRING" id="6832.A0A553NVB7"/>
<name>A0A553NVB7_TIGCA</name>
<feature type="region of interest" description="Disordered" evidence="2">
    <location>
        <begin position="176"/>
        <end position="199"/>
    </location>
</feature>
<feature type="coiled-coil region" evidence="1">
    <location>
        <begin position="772"/>
        <end position="835"/>
    </location>
</feature>
<feature type="domain" description="Harmonin-binding protein USHBP1 PDZ-binding" evidence="3">
    <location>
        <begin position="774"/>
        <end position="838"/>
    </location>
</feature>
<organism evidence="4 5">
    <name type="scientific">Tigriopus californicus</name>
    <name type="common">Marine copepod</name>
    <dbReference type="NCBI Taxonomy" id="6832"/>
    <lineage>
        <taxon>Eukaryota</taxon>
        <taxon>Metazoa</taxon>
        <taxon>Ecdysozoa</taxon>
        <taxon>Arthropoda</taxon>
        <taxon>Crustacea</taxon>
        <taxon>Multicrustacea</taxon>
        <taxon>Hexanauplia</taxon>
        <taxon>Copepoda</taxon>
        <taxon>Harpacticoida</taxon>
        <taxon>Harpacticidae</taxon>
        <taxon>Tigriopus</taxon>
    </lineage>
</organism>
<dbReference type="InterPro" id="IPR019536">
    <property type="entry name" value="USHBP1_PDZ-bd"/>
</dbReference>
<feature type="domain" description="Harmonin-binding protein USHBP1 PDZ-binding" evidence="3">
    <location>
        <begin position="474"/>
        <end position="535"/>
    </location>
</feature>
<feature type="compositionally biased region" description="Gly residues" evidence="2">
    <location>
        <begin position="619"/>
        <end position="628"/>
    </location>
</feature>
<comment type="caution">
    <text evidence="4">The sequence shown here is derived from an EMBL/GenBank/DDBJ whole genome shotgun (WGS) entry which is preliminary data.</text>
</comment>
<dbReference type="Pfam" id="PF10506">
    <property type="entry name" value="USHBP1_PDZ-bd"/>
    <property type="match status" value="2"/>
</dbReference>
<feature type="region of interest" description="Disordered" evidence="2">
    <location>
        <begin position="575"/>
        <end position="635"/>
    </location>
</feature>
<keyword evidence="5" id="KW-1185">Reference proteome</keyword>